<dbReference type="PANTHER" id="PTHR46280:SF2">
    <property type="entry name" value="PLECKSTRIN HOMOLOGY DOMAIN-CONTAINING FAMILY F MEMBER 1"/>
    <property type="match status" value="1"/>
</dbReference>
<keyword evidence="1" id="KW-0479">Metal-binding</keyword>
<gene>
    <name evidence="8" type="ORF">MMEN_LOCUS8498</name>
</gene>
<dbReference type="PROSITE" id="PS50178">
    <property type="entry name" value="ZF_FYVE"/>
    <property type="match status" value="1"/>
</dbReference>
<dbReference type="Pfam" id="PF01363">
    <property type="entry name" value="FYVE"/>
    <property type="match status" value="1"/>
</dbReference>
<keyword evidence="3" id="KW-0862">Zinc</keyword>
<dbReference type="InterPro" id="IPR011993">
    <property type="entry name" value="PH-like_dom_sf"/>
</dbReference>
<feature type="region of interest" description="Disordered" evidence="5">
    <location>
        <begin position="214"/>
        <end position="242"/>
    </location>
</feature>
<dbReference type="GO" id="GO:0008333">
    <property type="term" value="P:endosome to lysosome transport"/>
    <property type="evidence" value="ECO:0007669"/>
    <property type="project" value="TreeGrafter"/>
</dbReference>
<sequence length="261" mass="29859">MEQQAFDRENRKRIQAVQNAFGPSGETLCCPGRILFGEGVLMKQGRKKWQPKGFFLFNDILVYGSVLVRGRWYNNQKIILLEDVKQEDMEDGDDVKNQWLICTASKSFFVSAGSSEEKQAWMEHIEDCRRLLLQAGGRQPRSTFAVSWIPDRAAQKCLRCLGKFTGTKRRHHCRKCGFVVCSGCSQQRGVIHNIHPTKLQRICYRCHQLMRQEEQPDSAGENDNGGESGDGDKLQRYTPSSWLDTRRGTWAHVGPHQTVPE</sequence>
<dbReference type="PROSITE" id="PS50003">
    <property type="entry name" value="PH_DOMAIN"/>
    <property type="match status" value="1"/>
</dbReference>
<evidence type="ECO:0000313" key="8">
    <source>
        <dbReference type="EMBL" id="CAG5897442.1"/>
    </source>
</evidence>
<feature type="domain" description="FYVE-type" evidence="7">
    <location>
        <begin position="151"/>
        <end position="211"/>
    </location>
</feature>
<dbReference type="PANTHER" id="PTHR46280">
    <property type="entry name" value="PLECKSTRIN HOMOLOGY DOMAIN-CONTAINING FAMILY F MEMBER 2-RELATED"/>
    <property type="match status" value="1"/>
</dbReference>
<reference evidence="8" key="1">
    <citation type="submission" date="2021-05" db="EMBL/GenBank/DDBJ databases">
        <authorList>
            <person name="Tigano A."/>
        </authorList>
    </citation>
    <scope>NUCLEOTIDE SEQUENCE</scope>
</reference>
<feature type="domain" description="PH" evidence="6">
    <location>
        <begin position="34"/>
        <end position="130"/>
    </location>
</feature>
<dbReference type="SMART" id="SM00233">
    <property type="entry name" value="PH"/>
    <property type="match status" value="1"/>
</dbReference>
<dbReference type="InterPro" id="IPR017455">
    <property type="entry name" value="Znf_FYVE-rel"/>
</dbReference>
<dbReference type="InterPro" id="IPR013083">
    <property type="entry name" value="Znf_RING/FYVE/PHD"/>
</dbReference>
<dbReference type="GO" id="GO:0007032">
    <property type="term" value="P:endosome organization"/>
    <property type="evidence" value="ECO:0007669"/>
    <property type="project" value="TreeGrafter"/>
</dbReference>
<dbReference type="Pfam" id="PF00169">
    <property type="entry name" value="PH"/>
    <property type="match status" value="1"/>
</dbReference>
<dbReference type="SUPFAM" id="SSF57903">
    <property type="entry name" value="FYVE/PHD zinc finger"/>
    <property type="match status" value="1"/>
</dbReference>
<evidence type="ECO:0000256" key="5">
    <source>
        <dbReference type="SAM" id="MobiDB-lite"/>
    </source>
</evidence>
<dbReference type="InterPro" id="IPR051765">
    <property type="entry name" value="PH_domain-containing_F"/>
</dbReference>
<evidence type="ECO:0000259" key="7">
    <source>
        <dbReference type="PROSITE" id="PS50178"/>
    </source>
</evidence>
<evidence type="ECO:0000256" key="1">
    <source>
        <dbReference type="ARBA" id="ARBA00022723"/>
    </source>
</evidence>
<dbReference type="GO" id="GO:0008270">
    <property type="term" value="F:zinc ion binding"/>
    <property type="evidence" value="ECO:0007669"/>
    <property type="project" value="UniProtKB-KW"/>
</dbReference>
<comment type="caution">
    <text evidence="8">The sequence shown here is derived from an EMBL/GenBank/DDBJ whole genome shotgun (WGS) entry which is preliminary data.</text>
</comment>
<keyword evidence="2 4" id="KW-0863">Zinc-finger</keyword>
<dbReference type="SUPFAM" id="SSF50729">
    <property type="entry name" value="PH domain-like"/>
    <property type="match status" value="1"/>
</dbReference>
<accession>A0A8S4ASQ4</accession>
<dbReference type="SMART" id="SM00064">
    <property type="entry name" value="FYVE"/>
    <property type="match status" value="1"/>
</dbReference>
<keyword evidence="9" id="KW-1185">Reference proteome</keyword>
<dbReference type="OrthoDB" id="70570at2759"/>
<evidence type="ECO:0000313" key="9">
    <source>
        <dbReference type="Proteomes" id="UP000677803"/>
    </source>
</evidence>
<dbReference type="InterPro" id="IPR001849">
    <property type="entry name" value="PH_domain"/>
</dbReference>
<dbReference type="Gene3D" id="3.30.40.10">
    <property type="entry name" value="Zinc/RING finger domain, C3HC4 (zinc finger)"/>
    <property type="match status" value="1"/>
</dbReference>
<dbReference type="InterPro" id="IPR000306">
    <property type="entry name" value="Znf_FYVE"/>
</dbReference>
<dbReference type="CDD" id="cd01218">
    <property type="entry name" value="PH_Phafin2-like"/>
    <property type="match status" value="1"/>
</dbReference>
<protein>
    <submittedName>
        <fullName evidence="8">(Atlantic silverside) hypothetical protein</fullName>
    </submittedName>
</protein>
<dbReference type="Gene3D" id="2.30.29.30">
    <property type="entry name" value="Pleckstrin-homology domain (PH domain)/Phosphotyrosine-binding domain (PTB)"/>
    <property type="match status" value="1"/>
</dbReference>
<organism evidence="8 9">
    <name type="scientific">Menidia menidia</name>
    <name type="common">Atlantic silverside</name>
    <dbReference type="NCBI Taxonomy" id="238744"/>
    <lineage>
        <taxon>Eukaryota</taxon>
        <taxon>Metazoa</taxon>
        <taxon>Chordata</taxon>
        <taxon>Craniata</taxon>
        <taxon>Vertebrata</taxon>
        <taxon>Euteleostomi</taxon>
        <taxon>Actinopterygii</taxon>
        <taxon>Neopterygii</taxon>
        <taxon>Teleostei</taxon>
        <taxon>Neoteleostei</taxon>
        <taxon>Acanthomorphata</taxon>
        <taxon>Ovalentaria</taxon>
        <taxon>Atherinomorphae</taxon>
        <taxon>Atheriniformes</taxon>
        <taxon>Atherinopsidae</taxon>
        <taxon>Menidiinae</taxon>
        <taxon>Menidia</taxon>
    </lineage>
</organism>
<evidence type="ECO:0000256" key="2">
    <source>
        <dbReference type="ARBA" id="ARBA00022771"/>
    </source>
</evidence>
<dbReference type="EMBL" id="CAJRST010008890">
    <property type="protein sequence ID" value="CAG5897442.1"/>
    <property type="molecule type" value="Genomic_DNA"/>
</dbReference>
<proteinExistence type="predicted"/>
<dbReference type="InterPro" id="IPR011011">
    <property type="entry name" value="Znf_FYVE_PHD"/>
</dbReference>
<evidence type="ECO:0000256" key="4">
    <source>
        <dbReference type="PROSITE-ProRule" id="PRU00091"/>
    </source>
</evidence>
<dbReference type="InterPro" id="IPR037871">
    <property type="entry name" value="PH_Phafin"/>
</dbReference>
<evidence type="ECO:0000259" key="6">
    <source>
        <dbReference type="PROSITE" id="PS50003"/>
    </source>
</evidence>
<evidence type="ECO:0000256" key="3">
    <source>
        <dbReference type="ARBA" id="ARBA00022833"/>
    </source>
</evidence>
<name>A0A8S4ASQ4_9TELE</name>
<dbReference type="GO" id="GO:0005769">
    <property type="term" value="C:early endosome"/>
    <property type="evidence" value="ECO:0007669"/>
    <property type="project" value="TreeGrafter"/>
</dbReference>
<dbReference type="AlphaFoldDB" id="A0A8S4ASQ4"/>
<dbReference type="GO" id="GO:0035091">
    <property type="term" value="F:phosphatidylinositol binding"/>
    <property type="evidence" value="ECO:0007669"/>
    <property type="project" value="TreeGrafter"/>
</dbReference>
<dbReference type="Proteomes" id="UP000677803">
    <property type="component" value="Unassembled WGS sequence"/>
</dbReference>